<dbReference type="AlphaFoldDB" id="A0A840RV31"/>
<evidence type="ECO:0000256" key="3">
    <source>
        <dbReference type="ARBA" id="ARBA00022475"/>
    </source>
</evidence>
<dbReference type="InterPro" id="IPR002898">
    <property type="entry name" value="MotA_ExbB_proton_chnl"/>
</dbReference>
<keyword evidence="5 8" id="KW-0653">Protein transport</keyword>
<evidence type="ECO:0000256" key="7">
    <source>
        <dbReference type="ARBA" id="ARBA00023136"/>
    </source>
</evidence>
<dbReference type="GO" id="GO:0017038">
    <property type="term" value="P:protein import"/>
    <property type="evidence" value="ECO:0007669"/>
    <property type="project" value="TreeGrafter"/>
</dbReference>
<evidence type="ECO:0000313" key="11">
    <source>
        <dbReference type="EMBL" id="MBB5201032.1"/>
    </source>
</evidence>
<feature type="transmembrane region" description="Helical" evidence="9">
    <location>
        <begin position="155"/>
        <end position="179"/>
    </location>
</feature>
<gene>
    <name evidence="11" type="ORF">HNR39_002881</name>
</gene>
<dbReference type="RefSeq" id="WP_168056824.1">
    <property type="nucleotide sequence ID" value="NZ_JAAOZT010000012.1"/>
</dbReference>
<evidence type="ECO:0000256" key="8">
    <source>
        <dbReference type="RuleBase" id="RU004057"/>
    </source>
</evidence>
<feature type="transmembrane region" description="Helical" evidence="9">
    <location>
        <begin position="111"/>
        <end position="135"/>
    </location>
</feature>
<feature type="transmembrane region" description="Helical" evidence="9">
    <location>
        <begin position="12"/>
        <end position="36"/>
    </location>
</feature>
<dbReference type="GO" id="GO:0005886">
    <property type="term" value="C:plasma membrane"/>
    <property type="evidence" value="ECO:0007669"/>
    <property type="project" value="UniProtKB-SubCell"/>
</dbReference>
<evidence type="ECO:0000256" key="1">
    <source>
        <dbReference type="ARBA" id="ARBA00004651"/>
    </source>
</evidence>
<dbReference type="PANTHER" id="PTHR30625">
    <property type="entry name" value="PROTEIN TOLQ"/>
    <property type="match status" value="1"/>
</dbReference>
<comment type="similarity">
    <text evidence="8">Belongs to the exbB/tolQ family.</text>
</comment>
<evidence type="ECO:0000256" key="9">
    <source>
        <dbReference type="SAM" id="Phobius"/>
    </source>
</evidence>
<dbReference type="EMBL" id="JACHHQ010000006">
    <property type="protein sequence ID" value="MBB5201032.1"/>
    <property type="molecule type" value="Genomic_DNA"/>
</dbReference>
<protein>
    <submittedName>
        <fullName evidence="11">Biopolymer transport protein ExbB</fullName>
    </submittedName>
</protein>
<evidence type="ECO:0000313" key="12">
    <source>
        <dbReference type="Proteomes" id="UP000571084"/>
    </source>
</evidence>
<comment type="caution">
    <text evidence="11">The sequence shown here is derived from an EMBL/GenBank/DDBJ whole genome shotgun (WGS) entry which is preliminary data.</text>
</comment>
<keyword evidence="4 9" id="KW-0812">Transmembrane</keyword>
<name>A0A840RV31_9BURK</name>
<evidence type="ECO:0000256" key="2">
    <source>
        <dbReference type="ARBA" id="ARBA00022448"/>
    </source>
</evidence>
<evidence type="ECO:0000256" key="4">
    <source>
        <dbReference type="ARBA" id="ARBA00022692"/>
    </source>
</evidence>
<dbReference type="InterPro" id="IPR050790">
    <property type="entry name" value="ExbB/TolQ_transport"/>
</dbReference>
<reference evidence="11 12" key="1">
    <citation type="submission" date="2020-08" db="EMBL/GenBank/DDBJ databases">
        <title>Genomic Encyclopedia of Type Strains, Phase IV (KMG-IV): sequencing the most valuable type-strain genomes for metagenomic binning, comparative biology and taxonomic classification.</title>
        <authorList>
            <person name="Goeker M."/>
        </authorList>
    </citation>
    <scope>NUCLEOTIDE SEQUENCE [LARGE SCALE GENOMIC DNA]</scope>
    <source>
        <strain evidence="11 12">DSM 23240</strain>
    </source>
</reference>
<keyword evidence="2 8" id="KW-0813">Transport</keyword>
<proteinExistence type="inferred from homology"/>
<dbReference type="Proteomes" id="UP000571084">
    <property type="component" value="Unassembled WGS sequence"/>
</dbReference>
<feature type="domain" description="MotA/TolQ/ExbB proton channel" evidence="10">
    <location>
        <begin position="87"/>
        <end position="191"/>
    </location>
</feature>
<sequence>MLNSIISFSAQSYGLLPLMAFILLIALIVIADRVIFFAVSVKKGTHLDDDLELVNPGNLADLHKLSAHYTGSVQGALVSHAIRYQASGEVELERKIEEAIMRQMPKLDRNLWVLDTAVTLGPLLGLFGTIAGMIGSFNVLGASGTGNPMAVSGGIAHALIATGFGLTIAIIGMVMLNYLNKRVRMVILQMDLIKSMLISRLTHTAQVEKRLTAVAH</sequence>
<keyword evidence="12" id="KW-1185">Reference proteome</keyword>
<evidence type="ECO:0000259" key="10">
    <source>
        <dbReference type="Pfam" id="PF01618"/>
    </source>
</evidence>
<dbReference type="PANTHER" id="PTHR30625:SF15">
    <property type="entry name" value="BIOPOLYMER TRANSPORT PROTEIN EXBB"/>
    <property type="match status" value="1"/>
</dbReference>
<keyword evidence="6 9" id="KW-1133">Transmembrane helix</keyword>
<keyword evidence="3" id="KW-1003">Cell membrane</keyword>
<evidence type="ECO:0000256" key="6">
    <source>
        <dbReference type="ARBA" id="ARBA00022989"/>
    </source>
</evidence>
<organism evidence="11 12">
    <name type="scientific">Glaciimonas immobilis</name>
    <dbReference type="NCBI Taxonomy" id="728004"/>
    <lineage>
        <taxon>Bacteria</taxon>
        <taxon>Pseudomonadati</taxon>
        <taxon>Pseudomonadota</taxon>
        <taxon>Betaproteobacteria</taxon>
        <taxon>Burkholderiales</taxon>
        <taxon>Oxalobacteraceae</taxon>
        <taxon>Glaciimonas</taxon>
    </lineage>
</organism>
<evidence type="ECO:0000256" key="5">
    <source>
        <dbReference type="ARBA" id="ARBA00022927"/>
    </source>
</evidence>
<comment type="subcellular location">
    <subcellularLocation>
        <location evidence="1">Cell membrane</location>
        <topology evidence="1">Multi-pass membrane protein</topology>
    </subcellularLocation>
    <subcellularLocation>
        <location evidence="8">Membrane</location>
        <topology evidence="8">Multi-pass membrane protein</topology>
    </subcellularLocation>
</comment>
<keyword evidence="7 9" id="KW-0472">Membrane</keyword>
<dbReference type="Pfam" id="PF01618">
    <property type="entry name" value="MotA_ExbB"/>
    <property type="match status" value="1"/>
</dbReference>
<accession>A0A840RV31</accession>